<dbReference type="GeneID" id="98159909"/>
<evidence type="ECO:0000256" key="1">
    <source>
        <dbReference type="SAM" id="Coils"/>
    </source>
</evidence>
<proteinExistence type="predicted"/>
<gene>
    <name evidence="2" type="ORF">BJX68DRAFT_263638</name>
</gene>
<dbReference type="RefSeq" id="XP_070902301.1">
    <property type="nucleotide sequence ID" value="XM_071044745.1"/>
</dbReference>
<comment type="caution">
    <text evidence="2">The sequence shown here is derived from an EMBL/GenBank/DDBJ whole genome shotgun (WGS) entry which is preliminary data.</text>
</comment>
<sequence>MSSHENQLLGCDHPMQEPSLECTLEAPVDMTSVRDDFWAFFGQTEEEWNALDQNQSTWTGPSTFPPYAEWIAQDEGNTGLSMVPTDDVQMTDDDAVGVPKPTPCVPSAVAGGVDAGYMNPSVTLSPQHTISGGALPGDVAPQVEAIPTSSLDDNTLRHTTEEEEREAMKTVVQAQANCCAECKTRIPEQPSELRGMITDLEHMYQETWKELRVERHRSSRYRRESHEMKVKRLEDLKQHEVSEALKELEGRYQEVRDELKIERNKSFTYKKMAFTEKATYSGLLARVAELEEMNAKLQGKYEAAMAIVGRLQGEPRETAP</sequence>
<keyword evidence="1" id="KW-0175">Coiled coil</keyword>
<keyword evidence="3" id="KW-1185">Reference proteome</keyword>
<evidence type="ECO:0008006" key="4">
    <source>
        <dbReference type="Google" id="ProtNLM"/>
    </source>
</evidence>
<dbReference type="EMBL" id="JBFXLR010000008">
    <property type="protein sequence ID" value="KAL2856143.1"/>
    <property type="molecule type" value="Genomic_DNA"/>
</dbReference>
<dbReference type="Proteomes" id="UP001610444">
    <property type="component" value="Unassembled WGS sequence"/>
</dbReference>
<reference evidence="2 3" key="1">
    <citation type="submission" date="2024-07" db="EMBL/GenBank/DDBJ databases">
        <title>Section-level genome sequencing and comparative genomics of Aspergillus sections Usti and Cavernicolus.</title>
        <authorList>
            <consortium name="Lawrence Berkeley National Laboratory"/>
            <person name="Nybo J.L."/>
            <person name="Vesth T.C."/>
            <person name="Theobald S."/>
            <person name="Frisvad J.C."/>
            <person name="Larsen T.O."/>
            <person name="Kjaerboelling I."/>
            <person name="Rothschild-Mancinelli K."/>
            <person name="Lyhne E.K."/>
            <person name="Kogle M.E."/>
            <person name="Barry K."/>
            <person name="Clum A."/>
            <person name="Na H."/>
            <person name="Ledsgaard L."/>
            <person name="Lin J."/>
            <person name="Lipzen A."/>
            <person name="Kuo A."/>
            <person name="Riley R."/>
            <person name="Mondo S."/>
            <person name="LaButti K."/>
            <person name="Haridas S."/>
            <person name="Pangalinan J."/>
            <person name="Salamov A.A."/>
            <person name="Simmons B.A."/>
            <person name="Magnuson J.K."/>
            <person name="Chen J."/>
            <person name="Drula E."/>
            <person name="Henrissat B."/>
            <person name="Wiebenga A."/>
            <person name="Lubbers R.J."/>
            <person name="Gomes A.C."/>
            <person name="Macurrencykelacurrency M.R."/>
            <person name="Stajich J."/>
            <person name="Grigoriev I.V."/>
            <person name="Mortensen U.H."/>
            <person name="De vries R.P."/>
            <person name="Baker S.E."/>
            <person name="Andersen M.R."/>
        </authorList>
    </citation>
    <scope>NUCLEOTIDE SEQUENCE [LARGE SCALE GENOMIC DNA]</scope>
    <source>
        <strain evidence="2 3">CBS 756.74</strain>
    </source>
</reference>
<evidence type="ECO:0000313" key="2">
    <source>
        <dbReference type="EMBL" id="KAL2856143.1"/>
    </source>
</evidence>
<feature type="coiled-coil region" evidence="1">
    <location>
        <begin position="238"/>
        <end position="307"/>
    </location>
</feature>
<evidence type="ECO:0000313" key="3">
    <source>
        <dbReference type="Proteomes" id="UP001610444"/>
    </source>
</evidence>
<name>A0ABR4KV30_9EURO</name>
<accession>A0ABR4KV30</accession>
<organism evidence="2 3">
    <name type="scientific">Aspergillus pseudodeflectus</name>
    <dbReference type="NCBI Taxonomy" id="176178"/>
    <lineage>
        <taxon>Eukaryota</taxon>
        <taxon>Fungi</taxon>
        <taxon>Dikarya</taxon>
        <taxon>Ascomycota</taxon>
        <taxon>Pezizomycotina</taxon>
        <taxon>Eurotiomycetes</taxon>
        <taxon>Eurotiomycetidae</taxon>
        <taxon>Eurotiales</taxon>
        <taxon>Aspergillaceae</taxon>
        <taxon>Aspergillus</taxon>
        <taxon>Aspergillus subgen. Nidulantes</taxon>
    </lineage>
</organism>
<protein>
    <recommendedName>
        <fullName evidence="4">BZIP domain-containing protein</fullName>
    </recommendedName>
</protein>